<dbReference type="Pfam" id="PF00990">
    <property type="entry name" value="GGDEF"/>
    <property type="match status" value="1"/>
</dbReference>
<dbReference type="RefSeq" id="WP_083069653.1">
    <property type="nucleotide sequence ID" value="NZ_JALXKY010000002.1"/>
</dbReference>
<dbReference type="InterPro" id="IPR029787">
    <property type="entry name" value="Nucleotide_cyclase"/>
</dbReference>
<feature type="transmembrane region" description="Helical" evidence="1">
    <location>
        <begin position="102"/>
        <end position="120"/>
    </location>
</feature>
<dbReference type="GO" id="GO:0052621">
    <property type="term" value="F:diguanylate cyclase activity"/>
    <property type="evidence" value="ECO:0007669"/>
    <property type="project" value="TreeGrafter"/>
</dbReference>
<accession>A0A2J9PP49</accession>
<proteinExistence type="predicted"/>
<dbReference type="NCBIfam" id="TIGR00254">
    <property type="entry name" value="GGDEF"/>
    <property type="match status" value="1"/>
</dbReference>
<gene>
    <name evidence="3" type="ORF">A6J77_007680</name>
</gene>
<dbReference type="GO" id="GO:1902201">
    <property type="term" value="P:negative regulation of bacterial-type flagellum-dependent cell motility"/>
    <property type="evidence" value="ECO:0007669"/>
    <property type="project" value="TreeGrafter"/>
</dbReference>
<sequence>MIVNVLANMAIVFMDIYLVWRWRYGIEERRNPINNRKLFISLQTAAGFCLMMSSFLVEGVRFDFRSVLFAYTMVYLDKEIANPTIVLVAIGRFFFGDLTLSSLNLLMFLVYILLSLSVFDRIKAKYSEFFQLWLLAMMAIFITTPISIIRLEDPAQVFSSLLLLAVLSSAFIYVSYQFTNDLDKLYQTSVHDSLTTLYNARKLDEDLGKISENNHSYSLLILDIDNFKKLNDTYGHLVGDKALEEIGIVLNSLKSELFDYYRYGGEEFVALVFDETGQKTLDLAESIHERVAELPLFSEEGDPLKITVSIGVAHRKPHEDMKITLLRADQALYQAKHRGKNQTVSAIGELSVD</sequence>
<dbReference type="InterPro" id="IPR000160">
    <property type="entry name" value="GGDEF_dom"/>
</dbReference>
<dbReference type="FunFam" id="3.30.70.270:FF:000001">
    <property type="entry name" value="Diguanylate cyclase domain protein"/>
    <property type="match status" value="1"/>
</dbReference>
<organism evidence="3 4">
    <name type="scientific">Aerococcus viridans</name>
    <dbReference type="NCBI Taxonomy" id="1377"/>
    <lineage>
        <taxon>Bacteria</taxon>
        <taxon>Bacillati</taxon>
        <taxon>Bacillota</taxon>
        <taxon>Bacilli</taxon>
        <taxon>Lactobacillales</taxon>
        <taxon>Aerococcaceae</taxon>
        <taxon>Aerococcus</taxon>
    </lineage>
</organism>
<dbReference type="PANTHER" id="PTHR45138:SF9">
    <property type="entry name" value="DIGUANYLATE CYCLASE DGCM-RELATED"/>
    <property type="match status" value="1"/>
</dbReference>
<dbReference type="SUPFAM" id="SSF55073">
    <property type="entry name" value="Nucleotide cyclase"/>
    <property type="match status" value="1"/>
</dbReference>
<protein>
    <submittedName>
        <fullName evidence="3">GGDEF domain-containing protein</fullName>
    </submittedName>
</protein>
<feature type="domain" description="GGDEF" evidence="2">
    <location>
        <begin position="215"/>
        <end position="348"/>
    </location>
</feature>
<dbReference type="GO" id="GO:0043709">
    <property type="term" value="P:cell adhesion involved in single-species biofilm formation"/>
    <property type="evidence" value="ECO:0007669"/>
    <property type="project" value="TreeGrafter"/>
</dbReference>
<keyword evidence="1" id="KW-1133">Transmembrane helix</keyword>
<feature type="transmembrane region" description="Helical" evidence="1">
    <location>
        <begin position="157"/>
        <end position="176"/>
    </location>
</feature>
<dbReference type="AlphaFoldDB" id="A0A2J9PP49"/>
<dbReference type="CDD" id="cd01949">
    <property type="entry name" value="GGDEF"/>
    <property type="match status" value="1"/>
</dbReference>
<feature type="transmembrane region" description="Helical" evidence="1">
    <location>
        <begin position="132"/>
        <end position="151"/>
    </location>
</feature>
<dbReference type="Proteomes" id="UP000192813">
    <property type="component" value="Unassembled WGS sequence"/>
</dbReference>
<dbReference type="EMBL" id="NBTM02000001">
    <property type="protein sequence ID" value="PNL92115.1"/>
    <property type="molecule type" value="Genomic_DNA"/>
</dbReference>
<evidence type="ECO:0000313" key="4">
    <source>
        <dbReference type="Proteomes" id="UP000192813"/>
    </source>
</evidence>
<keyword evidence="1" id="KW-0812">Transmembrane</keyword>
<dbReference type="PROSITE" id="PS50887">
    <property type="entry name" value="GGDEF"/>
    <property type="match status" value="1"/>
</dbReference>
<feature type="transmembrane region" description="Helical" evidence="1">
    <location>
        <begin position="38"/>
        <end position="57"/>
    </location>
</feature>
<keyword evidence="1" id="KW-0472">Membrane</keyword>
<name>A0A2J9PP49_9LACT</name>
<dbReference type="GO" id="GO:0005886">
    <property type="term" value="C:plasma membrane"/>
    <property type="evidence" value="ECO:0007669"/>
    <property type="project" value="TreeGrafter"/>
</dbReference>
<reference evidence="4" key="1">
    <citation type="submission" date="2017-12" db="EMBL/GenBank/DDBJ databases">
        <title>FDA dAtabase for Regulatory Grade micrObial Sequences (FDA-ARGOS): Supporting development and validation of Infectious Disease Dx tests.</title>
        <authorList>
            <person name="Hoffmann M."/>
            <person name="Allard M."/>
            <person name="Evans P."/>
            <person name="Brown E."/>
            <person name="Tallon L."/>
            <person name="Sadzewicz L."/>
            <person name="Sengamalay N."/>
            <person name="Ott S."/>
            <person name="Godinez A."/>
            <person name="Nagaraj S."/>
            <person name="Vavikolanu K."/>
            <person name="Aluvathingal J."/>
            <person name="Nadendla S."/>
            <person name="Sichtig H."/>
        </authorList>
    </citation>
    <scope>NUCLEOTIDE SEQUENCE [LARGE SCALE GENOMIC DNA]</scope>
    <source>
        <strain evidence="4">FDAARGOS_249</strain>
    </source>
</reference>
<evidence type="ECO:0000256" key="1">
    <source>
        <dbReference type="SAM" id="Phobius"/>
    </source>
</evidence>
<dbReference type="SMART" id="SM00267">
    <property type="entry name" value="GGDEF"/>
    <property type="match status" value="1"/>
</dbReference>
<evidence type="ECO:0000313" key="3">
    <source>
        <dbReference type="EMBL" id="PNL92115.1"/>
    </source>
</evidence>
<dbReference type="InterPro" id="IPR043128">
    <property type="entry name" value="Rev_trsase/Diguanyl_cyclase"/>
</dbReference>
<dbReference type="PANTHER" id="PTHR45138">
    <property type="entry name" value="REGULATORY COMPONENTS OF SENSORY TRANSDUCTION SYSTEM"/>
    <property type="match status" value="1"/>
</dbReference>
<evidence type="ECO:0000259" key="2">
    <source>
        <dbReference type="PROSITE" id="PS50887"/>
    </source>
</evidence>
<comment type="caution">
    <text evidence="3">The sequence shown here is derived from an EMBL/GenBank/DDBJ whole genome shotgun (WGS) entry which is preliminary data.</text>
</comment>
<dbReference type="InterPro" id="IPR050469">
    <property type="entry name" value="Diguanylate_Cyclase"/>
</dbReference>
<dbReference type="Gene3D" id="3.30.70.270">
    <property type="match status" value="1"/>
</dbReference>